<keyword evidence="3" id="KW-1185">Reference proteome</keyword>
<name>A0ABW7PQS3_9ACTN</name>
<gene>
    <name evidence="2" type="ORF">WDV06_33670</name>
</gene>
<reference evidence="2 3" key="1">
    <citation type="submission" date="2024-03" db="EMBL/GenBank/DDBJ databases">
        <title>Whole genome sequencing of Streptomyces racemochromogenes, to identify antimicrobial biosynthetic gene clusters.</title>
        <authorList>
            <person name="Suryawanshi P."/>
            <person name="Krishnaraj P.U."/>
            <person name="Arun Y.P."/>
            <person name="Suryawanshi M.P."/>
            <person name="Rakshit O."/>
        </authorList>
    </citation>
    <scope>NUCLEOTIDE SEQUENCE [LARGE SCALE GENOMIC DNA]</scope>
    <source>
        <strain evidence="2 3">AUDT626</strain>
    </source>
</reference>
<evidence type="ECO:0000256" key="1">
    <source>
        <dbReference type="SAM" id="MobiDB-lite"/>
    </source>
</evidence>
<evidence type="ECO:0000313" key="2">
    <source>
        <dbReference type="EMBL" id="MFH7600012.1"/>
    </source>
</evidence>
<comment type="caution">
    <text evidence="2">The sequence shown here is derived from an EMBL/GenBank/DDBJ whole genome shotgun (WGS) entry which is preliminary data.</text>
</comment>
<evidence type="ECO:0000313" key="3">
    <source>
        <dbReference type="Proteomes" id="UP001610631"/>
    </source>
</evidence>
<feature type="compositionally biased region" description="Basic and acidic residues" evidence="1">
    <location>
        <begin position="138"/>
        <end position="153"/>
    </location>
</feature>
<feature type="region of interest" description="Disordered" evidence="1">
    <location>
        <begin position="84"/>
        <end position="103"/>
    </location>
</feature>
<dbReference type="RefSeq" id="WP_395513625.1">
    <property type="nucleotide sequence ID" value="NZ_JBBDHD010000169.1"/>
</dbReference>
<accession>A0ABW7PQS3</accession>
<dbReference type="Proteomes" id="UP001610631">
    <property type="component" value="Unassembled WGS sequence"/>
</dbReference>
<protein>
    <submittedName>
        <fullName evidence="2">Uncharacterized protein</fullName>
    </submittedName>
</protein>
<feature type="region of interest" description="Disordered" evidence="1">
    <location>
        <begin position="301"/>
        <end position="322"/>
    </location>
</feature>
<dbReference type="EMBL" id="JBBDHD010000169">
    <property type="protein sequence ID" value="MFH7600012.1"/>
    <property type="molecule type" value="Genomic_DNA"/>
</dbReference>
<sequence>MRRRDETEKTLSQLDVIRGALQDPATGLSALYLTLDQTRQKVLEAVAQGTMGLREENRELRRRQERMLTDLAETRGSLEALSRRLEETSQAEPPVQPPVTSLPAVGAPAIVEPAEQQTAGLGPAAPEIDEPAEATEESDGKEPQVDLLEEVRTAHGQGTAMTRKAAELQSPTQEPARISQEDQRAHLERLLSAASIASATLICHRETWDFIAEQTSGHAHFRLPERIDDADSGRIETALSGRSLLALLTTMWKVTRGHEAGGAPGEDQDLATWALAAAVYRRTALAVERVTDQAEKENGPALIILDDRSTRTVPPDPGNAAA</sequence>
<feature type="compositionally biased region" description="Acidic residues" evidence="1">
    <location>
        <begin position="127"/>
        <end position="137"/>
    </location>
</feature>
<proteinExistence type="predicted"/>
<organism evidence="2 3">
    <name type="scientific">Streptomyces racemochromogenes</name>
    <dbReference type="NCBI Taxonomy" id="67353"/>
    <lineage>
        <taxon>Bacteria</taxon>
        <taxon>Bacillati</taxon>
        <taxon>Actinomycetota</taxon>
        <taxon>Actinomycetes</taxon>
        <taxon>Kitasatosporales</taxon>
        <taxon>Streptomycetaceae</taxon>
        <taxon>Streptomyces</taxon>
    </lineage>
</organism>
<feature type="region of interest" description="Disordered" evidence="1">
    <location>
        <begin position="118"/>
        <end position="181"/>
    </location>
</feature>